<reference evidence="2" key="1">
    <citation type="submission" date="2015-10" db="EMBL/GenBank/DDBJ databases">
        <authorList>
            <person name="Turner D."/>
        </authorList>
    </citation>
    <scope>NUCLEOTIDE SEQUENCE [LARGE SCALE GENOMIC DNA]</scope>
</reference>
<sequence>MGQFDRLRNTATRLITKYGEKVRYINVQDGEEVDGKEWERTEPTKTEHIVPVVFLPNKSSIEQLFQMMQNGNVQTGNEVAYVPTLNFTPSLKDIIIRSDGVERRIKAISPIRPNGDAVVVYKMDIQE</sequence>
<dbReference type="KEGG" id="vg:40103095"/>
<accession>A0A0P1KJW2</accession>
<proteinExistence type="predicted"/>
<organism evidence="1 2">
    <name type="scientific">Acinetobacter phage Loki</name>
    <dbReference type="NCBI Taxonomy" id="1970374"/>
    <lineage>
        <taxon>Viruses</taxon>
        <taxon>Duplodnaviria</taxon>
        <taxon>Heunggongvirae</taxon>
        <taxon>Uroviricota</taxon>
        <taxon>Caudoviricetes</taxon>
        <taxon>Lokivirus</taxon>
        <taxon>Lokivirus loki</taxon>
    </lineage>
</organism>
<dbReference type="Proteomes" id="UP000271981">
    <property type="component" value="Genome"/>
</dbReference>
<name>A0A0P1KJW2_9CAUD</name>
<dbReference type="OrthoDB" id="32813at10239"/>
<evidence type="ECO:0000313" key="1">
    <source>
        <dbReference type="EMBL" id="CUS06470.1"/>
    </source>
</evidence>
<gene>
    <name evidence="1" type="primary">LOKI_09</name>
</gene>
<dbReference type="GeneID" id="40103095"/>
<dbReference type="RefSeq" id="YP_009626194.1">
    <property type="nucleotide sequence ID" value="NC_042137.1"/>
</dbReference>
<protein>
    <submittedName>
        <fullName evidence="1">Putative head-tail joining protein</fullName>
    </submittedName>
</protein>
<evidence type="ECO:0000313" key="2">
    <source>
        <dbReference type="Proteomes" id="UP000271981"/>
    </source>
</evidence>
<keyword evidence="2" id="KW-1185">Reference proteome</keyword>
<dbReference type="EMBL" id="LN890663">
    <property type="protein sequence ID" value="CUS06470.1"/>
    <property type="molecule type" value="Genomic_DNA"/>
</dbReference>